<dbReference type="InterPro" id="IPR046342">
    <property type="entry name" value="CBS_dom_sf"/>
</dbReference>
<keyword evidence="1" id="KW-0143">Chaperone</keyword>
<dbReference type="GO" id="GO:0005509">
    <property type="term" value="F:calcium ion binding"/>
    <property type="evidence" value="ECO:0007669"/>
    <property type="project" value="InterPro"/>
</dbReference>
<dbReference type="EMBL" id="CP031001">
    <property type="protein sequence ID" value="QHN77575.1"/>
    <property type="molecule type" value="Genomic_DNA"/>
</dbReference>
<dbReference type="GO" id="GO:0005783">
    <property type="term" value="C:endoplasmic reticulum"/>
    <property type="evidence" value="ECO:0007669"/>
    <property type="project" value="InterPro"/>
</dbReference>
<dbReference type="SUPFAM" id="SSF63887">
    <property type="entry name" value="P-domain of calnexin/calreticulin"/>
    <property type="match status" value="1"/>
</dbReference>
<dbReference type="PANTHER" id="PTHR12064">
    <property type="entry name" value="METAL TRANSPORTER CNNM"/>
    <property type="match status" value="1"/>
</dbReference>
<dbReference type="GO" id="GO:0010960">
    <property type="term" value="P:magnesium ion homeostasis"/>
    <property type="evidence" value="ECO:0007669"/>
    <property type="project" value="InterPro"/>
</dbReference>
<organism evidence="3 4">
    <name type="scientific">Arachis hypogaea</name>
    <name type="common">Peanut</name>
    <dbReference type="NCBI Taxonomy" id="3818"/>
    <lineage>
        <taxon>Eukaryota</taxon>
        <taxon>Viridiplantae</taxon>
        <taxon>Streptophyta</taxon>
        <taxon>Embryophyta</taxon>
        <taxon>Tracheophyta</taxon>
        <taxon>Spermatophyta</taxon>
        <taxon>Magnoliopsida</taxon>
        <taxon>eudicotyledons</taxon>
        <taxon>Gunneridae</taxon>
        <taxon>Pentapetalae</taxon>
        <taxon>rosids</taxon>
        <taxon>fabids</taxon>
        <taxon>Fabales</taxon>
        <taxon>Fabaceae</taxon>
        <taxon>Papilionoideae</taxon>
        <taxon>50 kb inversion clade</taxon>
        <taxon>dalbergioids sensu lato</taxon>
        <taxon>Dalbergieae</taxon>
        <taxon>Pterocarpus clade</taxon>
        <taxon>Arachis</taxon>
    </lineage>
</organism>
<dbReference type="Gene3D" id="3.10.580.10">
    <property type="entry name" value="CBS-domain"/>
    <property type="match status" value="1"/>
</dbReference>
<dbReference type="Proteomes" id="UP000464620">
    <property type="component" value="Chromosome B09"/>
</dbReference>
<dbReference type="GO" id="GO:0030026">
    <property type="term" value="P:intracellular manganese ion homeostasis"/>
    <property type="evidence" value="ECO:0007669"/>
    <property type="project" value="TreeGrafter"/>
</dbReference>
<keyword evidence="1" id="KW-0256">Endoplasmic reticulum</keyword>
<evidence type="ECO:0000259" key="2">
    <source>
        <dbReference type="PROSITE" id="PS50846"/>
    </source>
</evidence>
<proteinExistence type="inferred from homology"/>
<accession>A0A6B9V961</accession>
<evidence type="ECO:0000256" key="1">
    <source>
        <dbReference type="RuleBase" id="RU362126"/>
    </source>
</evidence>
<dbReference type="PROSITE" id="PS50846">
    <property type="entry name" value="HMA_2"/>
    <property type="match status" value="1"/>
</dbReference>
<dbReference type="InterPro" id="IPR045095">
    <property type="entry name" value="ACDP"/>
</dbReference>
<dbReference type="InterPro" id="IPR006121">
    <property type="entry name" value="HMA_dom"/>
</dbReference>
<evidence type="ECO:0000313" key="4">
    <source>
        <dbReference type="Proteomes" id="UP000464620"/>
    </source>
</evidence>
<dbReference type="InterPro" id="IPR001580">
    <property type="entry name" value="Calret/calnex"/>
</dbReference>
<dbReference type="Gene3D" id="2.10.250.10">
    <property type="entry name" value="Calreticulin/calnexin, P domain"/>
    <property type="match status" value="1"/>
</dbReference>
<name>A0A6B9V961_ARAHY</name>
<dbReference type="AlphaFoldDB" id="A0A6B9V961"/>
<protein>
    <submittedName>
        <fullName evidence="3">DUF21 domain-containing protein</fullName>
    </submittedName>
</protein>
<reference evidence="3 4" key="1">
    <citation type="submission" date="2020-01" db="EMBL/GenBank/DDBJ databases">
        <title>Genome sequence of Arachis hypogaea, cultivar Shitouqi.</title>
        <authorList>
            <person name="Zhuang W."/>
            <person name="Chen H."/>
            <person name="Varshney R."/>
            <person name="Wang D."/>
            <person name="Ming R."/>
        </authorList>
    </citation>
    <scope>NUCLEOTIDE SEQUENCE [LARGE SCALE GENOMIC DNA]</scope>
    <source>
        <tissue evidence="3">Young leaf</tissue>
    </source>
</reference>
<feature type="domain" description="HMA" evidence="2">
    <location>
        <begin position="317"/>
        <end position="366"/>
    </location>
</feature>
<dbReference type="GO" id="GO:0006457">
    <property type="term" value="P:protein folding"/>
    <property type="evidence" value="ECO:0007669"/>
    <property type="project" value="InterPro"/>
</dbReference>
<evidence type="ECO:0000313" key="3">
    <source>
        <dbReference type="EMBL" id="QHN77575.1"/>
    </source>
</evidence>
<dbReference type="GO" id="GO:0051082">
    <property type="term" value="F:unfolded protein binding"/>
    <property type="evidence" value="ECO:0007669"/>
    <property type="project" value="InterPro"/>
</dbReference>
<dbReference type="Pfam" id="PF00262">
    <property type="entry name" value="Calreticulin"/>
    <property type="match status" value="1"/>
</dbReference>
<gene>
    <name evidence="3" type="ORF">DS421_19g653910</name>
</gene>
<dbReference type="InterPro" id="IPR009033">
    <property type="entry name" value="Calreticulin/calnexin_P_dom_sf"/>
</dbReference>
<dbReference type="Gene3D" id="3.30.70.100">
    <property type="match status" value="1"/>
</dbReference>
<dbReference type="PANTHER" id="PTHR12064:SF59">
    <property type="entry name" value="CNNM TRANSMEMBRANE DOMAIN-CONTAINING PROTEIN"/>
    <property type="match status" value="1"/>
</dbReference>
<sequence length="366" mass="40531">MTSLPAIASPAAISSGDGPSNFLSLLSPVSSPPKSQHLPFVLDQEGRLASFRLFVRIHHEWFHCLCSKINSKSKNKKSGVVVASVLLHSPHPLWPSIEASILVKRKALDCTDTQNHNPHNNEVGEAIPLSNASVDAVVGTLVLCSVKDVDLALKERSLQVTAKKSIYSIITVLISLPVEKTASDAMTPISDTFAIDINSKLDRELMNLILERWHSRVPVYYEQPTNIIGLILMGILYHWKDGVHYGEGYDSIPAEIPDPKAKKPADWDEDEDGLWKPFKVPNPACKRPWKCRNGGAVSLNGFKIVLRQLQKLAPELHRKVVLKLDLHNDKTKQKAMKTVSNISGVESVSVDMKEKKMSLNGENSTY</sequence>
<comment type="similarity">
    <text evidence="1">Belongs to the calreticulin family.</text>
</comment>